<dbReference type="Proteomes" id="UP001060164">
    <property type="component" value="Chromosome"/>
</dbReference>
<organism evidence="2 3">
    <name type="scientific">Ruminococcus gauvreauii</name>
    <dbReference type="NCBI Taxonomy" id="438033"/>
    <lineage>
        <taxon>Bacteria</taxon>
        <taxon>Bacillati</taxon>
        <taxon>Bacillota</taxon>
        <taxon>Clostridia</taxon>
        <taxon>Eubacteriales</taxon>
        <taxon>Oscillospiraceae</taxon>
        <taxon>Ruminococcus</taxon>
    </lineage>
</organism>
<keyword evidence="1" id="KW-0812">Transmembrane</keyword>
<dbReference type="RefSeq" id="WP_028530391.1">
    <property type="nucleotide sequence ID" value="NZ_CABLBR010000002.1"/>
</dbReference>
<feature type="transmembrane region" description="Helical" evidence="1">
    <location>
        <begin position="49"/>
        <end position="66"/>
    </location>
</feature>
<evidence type="ECO:0000256" key="1">
    <source>
        <dbReference type="SAM" id="Phobius"/>
    </source>
</evidence>
<feature type="transmembrane region" description="Helical" evidence="1">
    <location>
        <begin position="25"/>
        <end position="44"/>
    </location>
</feature>
<gene>
    <name evidence="2" type="ORF">NQ502_06570</name>
</gene>
<proteinExistence type="predicted"/>
<evidence type="ECO:0000313" key="2">
    <source>
        <dbReference type="EMBL" id="UWP60691.1"/>
    </source>
</evidence>
<sequence>MNTLQGMLLMFLGINTIYDLRFRKILLWSVAAFSITGVCGACLLEQKGLLWQLQGTIPGILLLLIGKMTDGGVGYGDGLVVCVTGIYLGLWVTCEVVLTALFLSALWGIVQVVIHRKGKHQEFPWIPFLMIACAGRML</sequence>
<feature type="transmembrane region" description="Helical" evidence="1">
    <location>
        <begin position="86"/>
        <end position="110"/>
    </location>
</feature>
<evidence type="ECO:0000313" key="3">
    <source>
        <dbReference type="Proteomes" id="UP001060164"/>
    </source>
</evidence>
<reference evidence="2" key="1">
    <citation type="journal article" date="2022" name="Cell">
        <title>Design, construction, and in vivo augmentation of a complex gut microbiome.</title>
        <authorList>
            <person name="Cheng A.G."/>
            <person name="Ho P.Y."/>
            <person name="Aranda-Diaz A."/>
            <person name="Jain S."/>
            <person name="Yu F.B."/>
            <person name="Meng X."/>
            <person name="Wang M."/>
            <person name="Iakiviak M."/>
            <person name="Nagashima K."/>
            <person name="Zhao A."/>
            <person name="Murugkar P."/>
            <person name="Patil A."/>
            <person name="Atabakhsh K."/>
            <person name="Weakley A."/>
            <person name="Yan J."/>
            <person name="Brumbaugh A.R."/>
            <person name="Higginbottom S."/>
            <person name="Dimas A."/>
            <person name="Shiver A.L."/>
            <person name="Deutschbauer A."/>
            <person name="Neff N."/>
            <person name="Sonnenburg J.L."/>
            <person name="Huang K.C."/>
            <person name="Fischbach M.A."/>
        </authorList>
    </citation>
    <scope>NUCLEOTIDE SEQUENCE</scope>
    <source>
        <strain evidence="2">DSM 19829</strain>
    </source>
</reference>
<protein>
    <recommendedName>
        <fullName evidence="4">Prepilin peptidase</fullName>
    </recommendedName>
</protein>
<keyword evidence="1" id="KW-0472">Membrane</keyword>
<evidence type="ECO:0008006" key="4">
    <source>
        <dbReference type="Google" id="ProtNLM"/>
    </source>
</evidence>
<dbReference type="EMBL" id="CP102290">
    <property type="protein sequence ID" value="UWP60691.1"/>
    <property type="molecule type" value="Genomic_DNA"/>
</dbReference>
<accession>A0ABY5VKE1</accession>
<keyword evidence="1" id="KW-1133">Transmembrane helix</keyword>
<name>A0ABY5VKE1_9FIRM</name>
<keyword evidence="3" id="KW-1185">Reference proteome</keyword>